<reference evidence="4" key="1">
    <citation type="journal article" date="2020" name="Nature">
        <title>Giant virus diversity and host interactions through global metagenomics.</title>
        <authorList>
            <person name="Schulz F."/>
            <person name="Roux S."/>
            <person name="Paez-Espino D."/>
            <person name="Jungbluth S."/>
            <person name="Walsh D.A."/>
            <person name="Denef V.J."/>
            <person name="McMahon K.D."/>
            <person name="Konstantinidis K.T."/>
            <person name="Eloe-Fadrosh E.A."/>
            <person name="Kyrpides N.C."/>
            <person name="Woyke T."/>
        </authorList>
    </citation>
    <scope>NUCLEOTIDE SEQUENCE</scope>
    <source>
        <strain evidence="4">GVMAG-M-3300021425-14</strain>
    </source>
</reference>
<feature type="compositionally biased region" description="Acidic residues" evidence="2">
    <location>
        <begin position="158"/>
        <end position="180"/>
    </location>
</feature>
<evidence type="ECO:0000256" key="2">
    <source>
        <dbReference type="SAM" id="MobiDB-lite"/>
    </source>
</evidence>
<feature type="region of interest" description="Disordered" evidence="2">
    <location>
        <begin position="149"/>
        <end position="180"/>
    </location>
</feature>
<proteinExistence type="predicted"/>
<sequence>MVMKDAKKLLNNKIVFYAVAALAVVNVAGYATTRSYTCLGAFAVSALVVNHFLKNKVLALLGGLFVANFFYGCGRVHESFKTGENASAKDKLNDAAKKAGEEAEEAIEEAVDKENKCKPGEEWDPELNACKAKAAKKEQIASILGEVANEIENMDHDGEVEDEDIPENMDHEGDEEEETV</sequence>
<accession>A0A6C0CMI6</accession>
<name>A0A6C0CMI6_9ZZZZ</name>
<evidence type="ECO:0000313" key="4">
    <source>
        <dbReference type="EMBL" id="QHT05996.1"/>
    </source>
</evidence>
<dbReference type="AlphaFoldDB" id="A0A6C0CMI6"/>
<feature type="coiled-coil region" evidence="1">
    <location>
        <begin position="89"/>
        <end position="116"/>
    </location>
</feature>
<evidence type="ECO:0000256" key="1">
    <source>
        <dbReference type="SAM" id="Coils"/>
    </source>
</evidence>
<feature type="transmembrane region" description="Helical" evidence="3">
    <location>
        <begin position="57"/>
        <end position="74"/>
    </location>
</feature>
<keyword evidence="3" id="KW-0472">Membrane</keyword>
<organism evidence="4">
    <name type="scientific">viral metagenome</name>
    <dbReference type="NCBI Taxonomy" id="1070528"/>
    <lineage>
        <taxon>unclassified sequences</taxon>
        <taxon>metagenomes</taxon>
        <taxon>organismal metagenomes</taxon>
    </lineage>
</organism>
<evidence type="ECO:0000256" key="3">
    <source>
        <dbReference type="SAM" id="Phobius"/>
    </source>
</evidence>
<keyword evidence="3" id="KW-1133">Transmembrane helix</keyword>
<protein>
    <submittedName>
        <fullName evidence="4">Uncharacterized protein</fullName>
    </submittedName>
</protein>
<dbReference type="EMBL" id="MN739462">
    <property type="protein sequence ID" value="QHT05996.1"/>
    <property type="molecule type" value="Genomic_DNA"/>
</dbReference>
<keyword evidence="1" id="KW-0175">Coiled coil</keyword>
<keyword evidence="3" id="KW-0812">Transmembrane</keyword>